<dbReference type="Gene3D" id="3.10.290.10">
    <property type="entry name" value="RNA-binding S4 domain"/>
    <property type="match status" value="1"/>
</dbReference>
<evidence type="ECO:0000313" key="9">
    <source>
        <dbReference type="EMBL" id="MQL54852.1"/>
    </source>
</evidence>
<sequence>MPHITRFEAPWFLKISKKEYKWTVRANPGPHPLSKSIPLSLILRDYLKVAATLSEAKKVISEGKVYVDGIIRKDYRFPVGLMDIISIPSAGLYYVMFPDKSRYISPKQISEAEAKYKLVRIMNKTMVKGDKLQLNLEDGRNILVNKEDSSKYPTLSTLKIEIPSQNIISVYPLVENMYGIIIGGKNTGLHGKIVKIQRAQYKTRKYSIVTIQKDNESYETNLLNTMVIGEQNPEIKVE</sequence>
<dbReference type="InterPro" id="IPR036986">
    <property type="entry name" value="S4_RNA-bd_sf"/>
</dbReference>
<dbReference type="PANTHER" id="PTHR11581">
    <property type="entry name" value="30S/40S RIBOSOMAL PROTEIN S4"/>
    <property type="match status" value="1"/>
</dbReference>
<dbReference type="GO" id="GO:0003735">
    <property type="term" value="F:structural constituent of ribosome"/>
    <property type="evidence" value="ECO:0007669"/>
    <property type="project" value="InterPro"/>
</dbReference>
<dbReference type="CDD" id="cd06087">
    <property type="entry name" value="KOW_RPS4"/>
    <property type="match status" value="1"/>
</dbReference>
<dbReference type="Pfam" id="PF01479">
    <property type="entry name" value="S4"/>
    <property type="match status" value="1"/>
</dbReference>
<evidence type="ECO:0000313" key="12">
    <source>
        <dbReference type="Proteomes" id="UP000474054"/>
    </source>
</evidence>
<accession>A0A650CXS7</accession>
<protein>
    <recommendedName>
        <fullName evidence="6 7">Small ribosomal subunit protein eS4</fullName>
    </recommendedName>
</protein>
<dbReference type="SUPFAM" id="SSF55174">
    <property type="entry name" value="Alpha-L RNA-binding motif"/>
    <property type="match status" value="1"/>
</dbReference>
<evidence type="ECO:0000256" key="1">
    <source>
        <dbReference type="ARBA" id="ARBA00007500"/>
    </source>
</evidence>
<dbReference type="PIRSF" id="PIRSF002116">
    <property type="entry name" value="Ribosomal_S4"/>
    <property type="match status" value="1"/>
</dbReference>
<dbReference type="GeneID" id="42780499"/>
<gene>
    <name evidence="7" type="primary">rps4e</name>
    <name evidence="10" type="ORF">D1866_12160</name>
    <name evidence="9" type="ORF">GFB69_03600</name>
</gene>
<keyword evidence="11" id="KW-1185">Reference proteome</keyword>
<dbReference type="Pfam" id="PF00900">
    <property type="entry name" value="Ribosomal_S4e"/>
    <property type="match status" value="1"/>
</dbReference>
<dbReference type="Proteomes" id="UP000474054">
    <property type="component" value="Unassembled WGS sequence"/>
</dbReference>
<evidence type="ECO:0000259" key="8">
    <source>
        <dbReference type="SMART" id="SM00363"/>
    </source>
</evidence>
<keyword evidence="3 7" id="KW-0694">RNA-binding</keyword>
<dbReference type="RefSeq" id="WP_152940192.1">
    <property type="nucleotide sequence ID" value="NZ_CP045482.1"/>
</dbReference>
<dbReference type="EMBL" id="WHYS01000001">
    <property type="protein sequence ID" value="MQL54852.1"/>
    <property type="molecule type" value="Genomic_DNA"/>
</dbReference>
<dbReference type="SMART" id="SM00363">
    <property type="entry name" value="S4"/>
    <property type="match status" value="1"/>
</dbReference>
<dbReference type="AlphaFoldDB" id="A0A650CXS7"/>
<dbReference type="InterPro" id="IPR041982">
    <property type="entry name" value="Ribosomal_eS4_KOW"/>
</dbReference>
<dbReference type="GO" id="GO:0006412">
    <property type="term" value="P:translation"/>
    <property type="evidence" value="ECO:0007669"/>
    <property type="project" value="UniProtKB-UniRule"/>
</dbReference>
<dbReference type="Gene3D" id="2.30.30.30">
    <property type="match status" value="1"/>
</dbReference>
<keyword evidence="2" id="KW-0699">rRNA-binding</keyword>
<dbReference type="NCBIfam" id="NF003312">
    <property type="entry name" value="PRK04313.1"/>
    <property type="match status" value="1"/>
</dbReference>
<dbReference type="Pfam" id="PF08071">
    <property type="entry name" value="RS4NT"/>
    <property type="match status" value="1"/>
</dbReference>
<evidence type="ECO:0000313" key="10">
    <source>
        <dbReference type="EMBL" id="QGR22640.1"/>
    </source>
</evidence>
<evidence type="ECO:0000256" key="2">
    <source>
        <dbReference type="ARBA" id="ARBA00022730"/>
    </source>
</evidence>
<feature type="domain" description="RNA-binding S4" evidence="8">
    <location>
        <begin position="37"/>
        <end position="101"/>
    </location>
</feature>
<name>A0A650CXS7_ACIAM</name>
<dbReference type="PROSITE" id="PS50889">
    <property type="entry name" value="S4"/>
    <property type="match status" value="1"/>
</dbReference>
<dbReference type="InterPro" id="IPR013843">
    <property type="entry name" value="Ribosomal_eS4_N"/>
</dbReference>
<reference evidence="9 12" key="1">
    <citation type="submission" date="2019-10" db="EMBL/GenBank/DDBJ databases">
        <title>Comparative genomics of sulfur disproportionating microorganisms.</title>
        <authorList>
            <person name="Ward L.M."/>
            <person name="Bertran E."/>
            <person name="Johnston D."/>
        </authorList>
    </citation>
    <scope>NUCLEOTIDE SEQUENCE [LARGE SCALE GENOMIC DNA]</scope>
    <source>
        <strain evidence="9 12">DSM 3772</strain>
    </source>
</reference>
<dbReference type="InterPro" id="IPR013845">
    <property type="entry name" value="Ribosomal_eS4_central_region"/>
</dbReference>
<proteinExistence type="inferred from homology"/>
<dbReference type="InterPro" id="IPR002942">
    <property type="entry name" value="S4_RNA-bd"/>
</dbReference>
<comment type="similarity">
    <text evidence="1 7">Belongs to the eukaryotic ribosomal protein eS4 family.</text>
</comment>
<dbReference type="InterPro" id="IPR038237">
    <property type="entry name" value="Ribosomal_eS4_central_sf"/>
</dbReference>
<reference evidence="10 11" key="2">
    <citation type="submission" date="2019-10" db="EMBL/GenBank/DDBJ databases">
        <title>Genome Sequences from Six Type Strain Members of the Archaeal Family Sulfolobaceae: Acidianus ambivalens, Acidianus infernus, Metallosphaera prunae, Stygiolobus azoricus, Sulfolobus metallicus, and Sulfurisphaera ohwakuensis.</title>
        <authorList>
            <person name="Counts J.A."/>
            <person name="Kelly R.M."/>
        </authorList>
    </citation>
    <scope>NUCLEOTIDE SEQUENCE [LARGE SCALE GENOMIC DNA]</scope>
    <source>
        <strain evidence="10 11">LEI 10</strain>
    </source>
</reference>
<evidence type="ECO:0000313" key="11">
    <source>
        <dbReference type="Proteomes" id="UP000426328"/>
    </source>
</evidence>
<dbReference type="GO" id="GO:0019843">
    <property type="term" value="F:rRNA binding"/>
    <property type="evidence" value="ECO:0007669"/>
    <property type="project" value="UniProtKB-KW"/>
</dbReference>
<keyword evidence="4 7" id="KW-0689">Ribosomal protein</keyword>
<dbReference type="EMBL" id="CP045482">
    <property type="protein sequence ID" value="QGR22640.1"/>
    <property type="molecule type" value="Genomic_DNA"/>
</dbReference>
<evidence type="ECO:0000256" key="3">
    <source>
        <dbReference type="ARBA" id="ARBA00022884"/>
    </source>
</evidence>
<dbReference type="GO" id="GO:0022627">
    <property type="term" value="C:cytosolic small ribosomal subunit"/>
    <property type="evidence" value="ECO:0007669"/>
    <property type="project" value="TreeGrafter"/>
</dbReference>
<evidence type="ECO:0000256" key="4">
    <source>
        <dbReference type="ARBA" id="ARBA00022980"/>
    </source>
</evidence>
<dbReference type="KEGG" id="aamb:D1866_12160"/>
<evidence type="ECO:0000256" key="7">
    <source>
        <dbReference type="HAMAP-Rule" id="MF_00485"/>
    </source>
</evidence>
<dbReference type="HAMAP" id="MF_00485">
    <property type="entry name" value="Ribosomal_eS4"/>
    <property type="match status" value="1"/>
</dbReference>
<evidence type="ECO:0000256" key="6">
    <source>
        <dbReference type="ARBA" id="ARBA00035272"/>
    </source>
</evidence>
<dbReference type="InterPro" id="IPR000876">
    <property type="entry name" value="Ribosomal_eS4"/>
</dbReference>
<dbReference type="Proteomes" id="UP000426328">
    <property type="component" value="Chromosome"/>
</dbReference>
<keyword evidence="5 7" id="KW-0687">Ribonucleoprotein</keyword>
<organism evidence="10 11">
    <name type="scientific">Acidianus ambivalens</name>
    <name type="common">Desulfurolobus ambivalens</name>
    <dbReference type="NCBI Taxonomy" id="2283"/>
    <lineage>
        <taxon>Archaea</taxon>
        <taxon>Thermoproteota</taxon>
        <taxon>Thermoprotei</taxon>
        <taxon>Sulfolobales</taxon>
        <taxon>Sulfolobaceae</taxon>
        <taxon>Acidianus</taxon>
    </lineage>
</organism>
<evidence type="ECO:0000256" key="5">
    <source>
        <dbReference type="ARBA" id="ARBA00023274"/>
    </source>
</evidence>
<dbReference type="InterPro" id="IPR014722">
    <property type="entry name" value="Rib_uL2_dom2"/>
</dbReference>
<dbReference type="CDD" id="cd00165">
    <property type="entry name" value="S4"/>
    <property type="match status" value="1"/>
</dbReference>
<dbReference type="PANTHER" id="PTHR11581:SF0">
    <property type="entry name" value="SMALL RIBOSOMAL SUBUNIT PROTEIN ES4"/>
    <property type="match status" value="1"/>
</dbReference>
<dbReference type="Gene3D" id="2.40.50.740">
    <property type="match status" value="1"/>
</dbReference>